<keyword evidence="3" id="KW-0560">Oxidoreductase</keyword>
<sequence>MGAFVSTPKSELVDLKGKVAIVTGGHAGIGYATVQLLVRQGAKVYIAARNESKVTGAIALLESEGLGPGNGTLQYLNLDLSDPRNGKKSAEIFSAKEERLDILVNNAGVSAMPLKLTNDGLAEVMVTNYLTHYVFTEHLLPLLKNTASQPNSDVRIVNVSSQAHSLVKGTKSQPLSFDSVENFNGQFSESWLGITKRNSWSKLAQILHIKYLQNTLTASSIPITCLAVHPGGIRSPSVIEGSQYQPWYIKIGFKIISTLFYKPVEHGGAMVAFAAASVDVADERKMYRGAYVVPDRKISPGSEAARDTRLIVELRQTTENILSEMGL</sequence>
<dbReference type="GO" id="GO:0016491">
    <property type="term" value="F:oxidoreductase activity"/>
    <property type="evidence" value="ECO:0007669"/>
    <property type="project" value="UniProtKB-KW"/>
</dbReference>
<dbReference type="AlphaFoldDB" id="A0A165ZUR5"/>
<reference evidence="4 5" key="1">
    <citation type="journal article" date="2016" name="Mol. Biol. Evol.">
        <title>Comparative Genomics of Early-Diverging Mushroom-Forming Fungi Provides Insights into the Origins of Lignocellulose Decay Capabilities.</title>
        <authorList>
            <person name="Nagy L.G."/>
            <person name="Riley R."/>
            <person name="Tritt A."/>
            <person name="Adam C."/>
            <person name="Daum C."/>
            <person name="Floudas D."/>
            <person name="Sun H."/>
            <person name="Yadav J.S."/>
            <person name="Pangilinan J."/>
            <person name="Larsson K.H."/>
            <person name="Matsuura K."/>
            <person name="Barry K."/>
            <person name="Labutti K."/>
            <person name="Kuo R."/>
            <person name="Ohm R.A."/>
            <person name="Bhattacharya S.S."/>
            <person name="Shirouzu T."/>
            <person name="Yoshinaga Y."/>
            <person name="Martin F.M."/>
            <person name="Grigoriev I.V."/>
            <person name="Hibbett D.S."/>
        </authorList>
    </citation>
    <scope>NUCLEOTIDE SEQUENCE [LARGE SCALE GENOMIC DNA]</scope>
    <source>
        <strain evidence="4 5">HHB10207 ss-3</strain>
    </source>
</reference>
<gene>
    <name evidence="4" type="ORF">SISSUDRAFT_1122124</name>
</gene>
<dbReference type="Proteomes" id="UP000076798">
    <property type="component" value="Unassembled WGS sequence"/>
</dbReference>
<dbReference type="STRING" id="1314776.A0A165ZUR5"/>
<evidence type="ECO:0000256" key="2">
    <source>
        <dbReference type="ARBA" id="ARBA00022857"/>
    </source>
</evidence>
<dbReference type="EMBL" id="KV428171">
    <property type="protein sequence ID" value="KZT34656.1"/>
    <property type="molecule type" value="Genomic_DNA"/>
</dbReference>
<keyword evidence="5" id="KW-1185">Reference proteome</keyword>
<evidence type="ECO:0000313" key="4">
    <source>
        <dbReference type="EMBL" id="KZT34656.1"/>
    </source>
</evidence>
<evidence type="ECO:0000313" key="5">
    <source>
        <dbReference type="Proteomes" id="UP000076798"/>
    </source>
</evidence>
<protein>
    <submittedName>
        <fullName evidence="4">NAD(P)-binding protein</fullName>
    </submittedName>
</protein>
<evidence type="ECO:0000256" key="3">
    <source>
        <dbReference type="ARBA" id="ARBA00023002"/>
    </source>
</evidence>
<dbReference type="Gene3D" id="3.40.50.720">
    <property type="entry name" value="NAD(P)-binding Rossmann-like Domain"/>
    <property type="match status" value="1"/>
</dbReference>
<accession>A0A165ZUR5</accession>
<dbReference type="OrthoDB" id="191139at2759"/>
<dbReference type="PANTHER" id="PTHR24320:SF282">
    <property type="entry name" value="WW DOMAIN-CONTAINING OXIDOREDUCTASE"/>
    <property type="match status" value="1"/>
</dbReference>
<organism evidence="4 5">
    <name type="scientific">Sistotremastrum suecicum HHB10207 ss-3</name>
    <dbReference type="NCBI Taxonomy" id="1314776"/>
    <lineage>
        <taxon>Eukaryota</taxon>
        <taxon>Fungi</taxon>
        <taxon>Dikarya</taxon>
        <taxon>Basidiomycota</taxon>
        <taxon>Agaricomycotina</taxon>
        <taxon>Agaricomycetes</taxon>
        <taxon>Sistotremastrales</taxon>
        <taxon>Sistotremastraceae</taxon>
        <taxon>Sistotremastrum</taxon>
    </lineage>
</organism>
<dbReference type="PANTHER" id="PTHR24320">
    <property type="entry name" value="RETINOL DEHYDROGENASE"/>
    <property type="match status" value="1"/>
</dbReference>
<dbReference type="Pfam" id="PF00106">
    <property type="entry name" value="adh_short"/>
    <property type="match status" value="1"/>
</dbReference>
<dbReference type="InterPro" id="IPR002347">
    <property type="entry name" value="SDR_fam"/>
</dbReference>
<proteinExistence type="inferred from homology"/>
<dbReference type="SUPFAM" id="SSF51735">
    <property type="entry name" value="NAD(P)-binding Rossmann-fold domains"/>
    <property type="match status" value="1"/>
</dbReference>
<evidence type="ECO:0000256" key="1">
    <source>
        <dbReference type="ARBA" id="ARBA00006484"/>
    </source>
</evidence>
<dbReference type="PRINTS" id="PR00081">
    <property type="entry name" value="GDHRDH"/>
</dbReference>
<keyword evidence="2" id="KW-0521">NADP</keyword>
<comment type="similarity">
    <text evidence="1">Belongs to the short-chain dehydrogenases/reductases (SDR) family.</text>
</comment>
<name>A0A165ZUR5_9AGAM</name>
<dbReference type="InterPro" id="IPR036291">
    <property type="entry name" value="NAD(P)-bd_dom_sf"/>
</dbReference>